<dbReference type="EMBL" id="JAVYJV010000012">
    <property type="protein sequence ID" value="KAK4357610.1"/>
    <property type="molecule type" value="Genomic_DNA"/>
</dbReference>
<feature type="domain" description="CS" evidence="1">
    <location>
        <begin position="98"/>
        <end position="117"/>
    </location>
</feature>
<gene>
    <name evidence="2" type="ORF">RND71_023220</name>
</gene>
<dbReference type="Pfam" id="PF04969">
    <property type="entry name" value="CS"/>
    <property type="match status" value="1"/>
</dbReference>
<dbReference type="Proteomes" id="UP001291623">
    <property type="component" value="Unassembled WGS sequence"/>
</dbReference>
<name>A0AAE1VEJ9_9SOLA</name>
<dbReference type="InterPro" id="IPR037898">
    <property type="entry name" value="NudC_fam"/>
</dbReference>
<dbReference type="PANTHER" id="PTHR12356">
    <property type="entry name" value="NUCLEAR MOVEMENT PROTEIN NUDC"/>
    <property type="match status" value="1"/>
</dbReference>
<dbReference type="GO" id="GO:0006457">
    <property type="term" value="P:protein folding"/>
    <property type="evidence" value="ECO:0007669"/>
    <property type="project" value="TreeGrafter"/>
</dbReference>
<dbReference type="AlphaFoldDB" id="A0AAE1VEJ9"/>
<evidence type="ECO:0000259" key="1">
    <source>
        <dbReference type="Pfam" id="PF04969"/>
    </source>
</evidence>
<dbReference type="SUPFAM" id="SSF49764">
    <property type="entry name" value="HSP20-like chaperones"/>
    <property type="match status" value="1"/>
</dbReference>
<dbReference type="GO" id="GO:0051082">
    <property type="term" value="F:unfolded protein binding"/>
    <property type="evidence" value="ECO:0007669"/>
    <property type="project" value="TreeGrafter"/>
</dbReference>
<protein>
    <recommendedName>
        <fullName evidence="1">CS domain-containing protein</fullName>
    </recommendedName>
</protein>
<dbReference type="GO" id="GO:0006950">
    <property type="term" value="P:response to stress"/>
    <property type="evidence" value="ECO:0007669"/>
    <property type="project" value="UniProtKB-ARBA"/>
</dbReference>
<dbReference type="PANTHER" id="PTHR12356:SF22">
    <property type="entry name" value="PROTEIN BOBBER 2-LIKE"/>
    <property type="match status" value="1"/>
</dbReference>
<evidence type="ECO:0000313" key="3">
    <source>
        <dbReference type="Proteomes" id="UP001291623"/>
    </source>
</evidence>
<comment type="caution">
    <text evidence="2">The sequence shown here is derived from an EMBL/GenBank/DDBJ whole genome shotgun (WGS) entry which is preliminary data.</text>
</comment>
<dbReference type="InterPro" id="IPR008978">
    <property type="entry name" value="HSP20-like_chaperone"/>
</dbReference>
<proteinExistence type="predicted"/>
<dbReference type="GO" id="GO:0005737">
    <property type="term" value="C:cytoplasm"/>
    <property type="evidence" value="ECO:0007669"/>
    <property type="project" value="TreeGrafter"/>
</dbReference>
<evidence type="ECO:0000313" key="2">
    <source>
        <dbReference type="EMBL" id="KAK4357610.1"/>
    </source>
</evidence>
<organism evidence="2 3">
    <name type="scientific">Anisodus tanguticus</name>
    <dbReference type="NCBI Taxonomy" id="243964"/>
    <lineage>
        <taxon>Eukaryota</taxon>
        <taxon>Viridiplantae</taxon>
        <taxon>Streptophyta</taxon>
        <taxon>Embryophyta</taxon>
        <taxon>Tracheophyta</taxon>
        <taxon>Spermatophyta</taxon>
        <taxon>Magnoliopsida</taxon>
        <taxon>eudicotyledons</taxon>
        <taxon>Gunneridae</taxon>
        <taxon>Pentapetalae</taxon>
        <taxon>asterids</taxon>
        <taxon>lamiids</taxon>
        <taxon>Solanales</taxon>
        <taxon>Solanaceae</taxon>
        <taxon>Solanoideae</taxon>
        <taxon>Hyoscyameae</taxon>
        <taxon>Anisodus</taxon>
    </lineage>
</organism>
<sequence>MLFVDDVVKIDETREGVNAKLKVWRQTLDSKGFMLSRTKTEYLECKFSGVTWEADVKMAILSDYAEENQEQLIKPIVEKQEENKKLKSKKSNGLDMENYSWGQSLQEVTINVPVPHVKADECYWSLEDQKEISVLLTKQNKSDWWKSLFKGGPEIDTQKVV</sequence>
<reference evidence="2" key="1">
    <citation type="submission" date="2023-12" db="EMBL/GenBank/DDBJ databases">
        <title>Genome assembly of Anisodus tanguticus.</title>
        <authorList>
            <person name="Wang Y.-J."/>
        </authorList>
    </citation>
    <scope>NUCLEOTIDE SEQUENCE</scope>
    <source>
        <strain evidence="2">KB-2021</strain>
        <tissue evidence="2">Leaf</tissue>
    </source>
</reference>
<dbReference type="Gene3D" id="2.60.40.790">
    <property type="match status" value="2"/>
</dbReference>
<accession>A0AAE1VEJ9</accession>
<keyword evidence="3" id="KW-1185">Reference proteome</keyword>
<dbReference type="InterPro" id="IPR007052">
    <property type="entry name" value="CS_dom"/>
</dbReference>